<dbReference type="Gene3D" id="2.120.10.30">
    <property type="entry name" value="TolB, C-terminal domain"/>
    <property type="match status" value="3"/>
</dbReference>
<evidence type="ECO:0000256" key="1">
    <source>
        <dbReference type="ARBA" id="ARBA00009820"/>
    </source>
</evidence>
<dbReference type="Gene3D" id="2.120.10.60">
    <property type="entry name" value="Tricorn protease N-terminal domain"/>
    <property type="match status" value="1"/>
</dbReference>
<dbReference type="eggNOG" id="COG0823">
    <property type="taxonomic scope" value="Bacteria"/>
</dbReference>
<sequence length="577" mass="62191" precursor="true">MASGSIFRRPAVMLALALCSVGAVVTLMGRLATGPQVAQKKVQISTGDASESYPSISPDGKRLAYSARESSKVSAFHVFVRELPSGKPLQLTKGEGNDIAPVWSPDGGTLAFVRVEDGKRECIVMPADGGDERKIAELGAAADSTQPAPEVSWKPDSKSLVVVQNGEKQLPGLATLTLDGKLQRITNPGEGTEGDSTPAVAASGSSIAFVRHTQNDGADIFLCDATGGGVRRLTFDDRGIRGIAWSHDGQDLIYSANRAGGWRIWRVPAYGGSPREYTLGGKQAYYPTVGRNRLAYTDSPTVSAIWRATLGGGPDAVEERALLRSTGRESMPVWSPDGTRVADVSDQTGSEEIFVSDANGQDRVQITQFKGPRVKSVRWSPDSKGLIFDLSTDHGWEVFAVPATAGQKPVRVLLNANNASYSHDGKTIYFQSRGEIWKATAAGGNPQTLAKDRGGAQPVESADGKYVYYRARRSIFRVPVAGGEGEEAIVPEHDLSFSTTIQPVKKGVYYAEFERSARGTAVSFYDFTTKKSTVAFRMKNTDFWNGAAFSVSPDGKYLLYPRVDQSQTNLILVENFR</sequence>
<protein>
    <submittedName>
        <fullName evidence="2">Peptidase S9B, dipeptidylpeptidase IV domain protein</fullName>
    </submittedName>
</protein>
<comment type="similarity">
    <text evidence="1">Belongs to the TolB family.</text>
</comment>
<evidence type="ECO:0000313" key="2">
    <source>
        <dbReference type="EMBL" id="ABJ85956.1"/>
    </source>
</evidence>
<dbReference type="STRING" id="234267.Acid_4999"/>
<accession>Q01WK9</accession>
<dbReference type="AlphaFoldDB" id="Q01WK9"/>
<dbReference type="SUPFAM" id="SSF82171">
    <property type="entry name" value="DPP6 N-terminal domain-like"/>
    <property type="match status" value="2"/>
</dbReference>
<dbReference type="KEGG" id="sus:Acid_4999"/>
<name>Q01WK9_SOLUE</name>
<dbReference type="EMBL" id="CP000473">
    <property type="protein sequence ID" value="ABJ85956.1"/>
    <property type="molecule type" value="Genomic_DNA"/>
</dbReference>
<dbReference type="InParanoid" id="Q01WK9"/>
<reference evidence="2" key="1">
    <citation type="submission" date="2006-10" db="EMBL/GenBank/DDBJ databases">
        <title>Complete sequence of Solibacter usitatus Ellin6076.</title>
        <authorList>
            <consortium name="US DOE Joint Genome Institute"/>
            <person name="Copeland A."/>
            <person name="Lucas S."/>
            <person name="Lapidus A."/>
            <person name="Barry K."/>
            <person name="Detter J.C."/>
            <person name="Glavina del Rio T."/>
            <person name="Hammon N."/>
            <person name="Israni S."/>
            <person name="Dalin E."/>
            <person name="Tice H."/>
            <person name="Pitluck S."/>
            <person name="Thompson L.S."/>
            <person name="Brettin T."/>
            <person name="Bruce D."/>
            <person name="Han C."/>
            <person name="Tapia R."/>
            <person name="Gilna P."/>
            <person name="Schmutz J."/>
            <person name="Larimer F."/>
            <person name="Land M."/>
            <person name="Hauser L."/>
            <person name="Kyrpides N."/>
            <person name="Mikhailova N."/>
            <person name="Janssen P.H."/>
            <person name="Kuske C.R."/>
            <person name="Richardson P."/>
        </authorList>
    </citation>
    <scope>NUCLEOTIDE SEQUENCE</scope>
    <source>
        <strain evidence="2">Ellin6076</strain>
    </source>
</reference>
<dbReference type="PANTHER" id="PTHR36842">
    <property type="entry name" value="PROTEIN TOLB HOMOLOG"/>
    <property type="match status" value="1"/>
</dbReference>
<dbReference type="InterPro" id="IPR011659">
    <property type="entry name" value="WD40"/>
</dbReference>
<organism evidence="2">
    <name type="scientific">Solibacter usitatus (strain Ellin6076)</name>
    <dbReference type="NCBI Taxonomy" id="234267"/>
    <lineage>
        <taxon>Bacteria</taxon>
        <taxon>Pseudomonadati</taxon>
        <taxon>Acidobacteriota</taxon>
        <taxon>Terriglobia</taxon>
        <taxon>Bryobacterales</taxon>
        <taxon>Solibacteraceae</taxon>
        <taxon>Candidatus Solibacter</taxon>
    </lineage>
</organism>
<dbReference type="Pfam" id="PF07676">
    <property type="entry name" value="PD40"/>
    <property type="match status" value="5"/>
</dbReference>
<dbReference type="HOGENOM" id="CLU_472429_0_0_0"/>
<gene>
    <name evidence="2" type="ordered locus">Acid_4999</name>
</gene>
<proteinExistence type="inferred from homology"/>
<dbReference type="InterPro" id="IPR011042">
    <property type="entry name" value="6-blade_b-propeller_TolB-like"/>
</dbReference>
<dbReference type="PANTHER" id="PTHR36842:SF1">
    <property type="entry name" value="PROTEIN TOLB"/>
    <property type="match status" value="1"/>
</dbReference>